<feature type="region of interest" description="Disordered" evidence="1">
    <location>
        <begin position="1"/>
        <end position="44"/>
    </location>
</feature>
<dbReference type="AlphaFoldDB" id="A0A7J6WP63"/>
<dbReference type="Proteomes" id="UP000554482">
    <property type="component" value="Unassembled WGS sequence"/>
</dbReference>
<sequence>MDLGGGGDLGDTSGLNALISQFQNDSQNKRKGKKDRGVNGTDEEDLSLTRAWLAIFENGITSTDKA</sequence>
<protein>
    <submittedName>
        <fullName evidence="2">Uncharacterized protein</fullName>
    </submittedName>
</protein>
<reference evidence="2 3" key="1">
    <citation type="submission" date="2020-06" db="EMBL/GenBank/DDBJ databases">
        <title>Transcriptomic and genomic resources for Thalictrum thalictroides and T. hernandezii: Facilitating candidate gene discovery in an emerging model plant lineage.</title>
        <authorList>
            <person name="Arias T."/>
            <person name="Riano-Pachon D.M."/>
            <person name="Di Stilio V.S."/>
        </authorList>
    </citation>
    <scope>NUCLEOTIDE SEQUENCE [LARGE SCALE GENOMIC DNA]</scope>
    <source>
        <strain evidence="3">cv. WT478/WT964</strain>
        <tissue evidence="2">Leaves</tissue>
    </source>
</reference>
<proteinExistence type="predicted"/>
<name>A0A7J6WP63_THATH</name>
<organism evidence="2 3">
    <name type="scientific">Thalictrum thalictroides</name>
    <name type="common">Rue-anemone</name>
    <name type="synonym">Anemone thalictroides</name>
    <dbReference type="NCBI Taxonomy" id="46969"/>
    <lineage>
        <taxon>Eukaryota</taxon>
        <taxon>Viridiplantae</taxon>
        <taxon>Streptophyta</taxon>
        <taxon>Embryophyta</taxon>
        <taxon>Tracheophyta</taxon>
        <taxon>Spermatophyta</taxon>
        <taxon>Magnoliopsida</taxon>
        <taxon>Ranunculales</taxon>
        <taxon>Ranunculaceae</taxon>
        <taxon>Thalictroideae</taxon>
        <taxon>Thalictrum</taxon>
    </lineage>
</organism>
<gene>
    <name evidence="2" type="ORF">FRX31_012491</name>
</gene>
<accession>A0A7J6WP63</accession>
<evidence type="ECO:0000256" key="1">
    <source>
        <dbReference type="SAM" id="MobiDB-lite"/>
    </source>
</evidence>
<comment type="caution">
    <text evidence="2">The sequence shown here is derived from an EMBL/GenBank/DDBJ whole genome shotgun (WGS) entry which is preliminary data.</text>
</comment>
<evidence type="ECO:0000313" key="2">
    <source>
        <dbReference type="EMBL" id="KAF5197922.1"/>
    </source>
</evidence>
<keyword evidence="3" id="KW-1185">Reference proteome</keyword>
<evidence type="ECO:0000313" key="3">
    <source>
        <dbReference type="Proteomes" id="UP000554482"/>
    </source>
</evidence>
<dbReference type="EMBL" id="JABWDY010014012">
    <property type="protein sequence ID" value="KAF5197922.1"/>
    <property type="molecule type" value="Genomic_DNA"/>
</dbReference>